<feature type="domain" description="Ig-like" evidence="2">
    <location>
        <begin position="1"/>
        <end position="72"/>
    </location>
</feature>
<comment type="caution">
    <text evidence="3">The sequence shown here is derived from an EMBL/GenBank/DDBJ whole genome shotgun (WGS) entry which is preliminary data.</text>
</comment>
<gene>
    <name evidence="3" type="primary">Icam5_1</name>
    <name evidence="3" type="ORF">MYIHEB_R15373</name>
</gene>
<feature type="non-terminal residue" evidence="3">
    <location>
        <position position="84"/>
    </location>
</feature>
<dbReference type="Gene3D" id="2.60.40.10">
    <property type="entry name" value="Immunoglobulins"/>
    <property type="match status" value="1"/>
</dbReference>
<dbReference type="InterPro" id="IPR013783">
    <property type="entry name" value="Ig-like_fold"/>
</dbReference>
<dbReference type="SUPFAM" id="SSF48726">
    <property type="entry name" value="Immunoglobulin"/>
    <property type="match status" value="1"/>
</dbReference>
<feature type="compositionally biased region" description="Low complexity" evidence="1">
    <location>
        <begin position="35"/>
        <end position="45"/>
    </location>
</feature>
<proteinExistence type="predicted"/>
<keyword evidence="4" id="KW-1185">Reference proteome</keyword>
<sequence>LECRADGDPPPSTRCARDGGTGDGPVTRDGGGHPGAVTRGRSGRVVTRADGGRYVCRATNRHGVAERSVVVTVECEWPRGAPGV</sequence>
<reference evidence="3 4" key="1">
    <citation type="submission" date="2019-09" db="EMBL/GenBank/DDBJ databases">
        <title>Bird 10,000 Genomes (B10K) Project - Family phase.</title>
        <authorList>
            <person name="Zhang G."/>
        </authorList>
    </citation>
    <scope>NUCLEOTIDE SEQUENCE [LARGE SCALE GENOMIC DNA]</scope>
    <source>
        <strain evidence="3">B10K-DU-001-33</strain>
        <tissue evidence="3">Muscle</tissue>
    </source>
</reference>
<evidence type="ECO:0000256" key="1">
    <source>
        <dbReference type="SAM" id="MobiDB-lite"/>
    </source>
</evidence>
<organism evidence="3 4">
    <name type="scientific">Myiagra hebetior</name>
    <dbReference type="NCBI Taxonomy" id="381031"/>
    <lineage>
        <taxon>Eukaryota</taxon>
        <taxon>Metazoa</taxon>
        <taxon>Chordata</taxon>
        <taxon>Craniata</taxon>
        <taxon>Vertebrata</taxon>
        <taxon>Euteleostomi</taxon>
        <taxon>Archelosauria</taxon>
        <taxon>Archosauria</taxon>
        <taxon>Dinosauria</taxon>
        <taxon>Saurischia</taxon>
        <taxon>Theropoda</taxon>
        <taxon>Coelurosauria</taxon>
        <taxon>Aves</taxon>
        <taxon>Neognathae</taxon>
        <taxon>Neoaves</taxon>
        <taxon>Telluraves</taxon>
        <taxon>Australaves</taxon>
        <taxon>Passeriformes</taxon>
        <taxon>Corvoidea</taxon>
        <taxon>Monarchidae</taxon>
        <taxon>Myiagra</taxon>
    </lineage>
</organism>
<feature type="non-terminal residue" evidence="3">
    <location>
        <position position="1"/>
    </location>
</feature>
<dbReference type="InterPro" id="IPR007110">
    <property type="entry name" value="Ig-like_dom"/>
</dbReference>
<feature type="region of interest" description="Disordered" evidence="1">
    <location>
        <begin position="1"/>
        <end position="45"/>
    </location>
</feature>
<accession>A0A7K9J8H5</accession>
<dbReference type="AlphaFoldDB" id="A0A7K9J8H5"/>
<evidence type="ECO:0000313" key="4">
    <source>
        <dbReference type="Proteomes" id="UP000534930"/>
    </source>
</evidence>
<protein>
    <submittedName>
        <fullName evidence="3">ICAM5 protein</fullName>
    </submittedName>
</protein>
<dbReference type="EMBL" id="VWZQ01010736">
    <property type="protein sequence ID" value="NXH34146.1"/>
    <property type="molecule type" value="Genomic_DNA"/>
</dbReference>
<dbReference type="InterPro" id="IPR036179">
    <property type="entry name" value="Ig-like_dom_sf"/>
</dbReference>
<dbReference type="Proteomes" id="UP000534930">
    <property type="component" value="Unassembled WGS sequence"/>
</dbReference>
<evidence type="ECO:0000313" key="3">
    <source>
        <dbReference type="EMBL" id="NXH34146.1"/>
    </source>
</evidence>
<evidence type="ECO:0000259" key="2">
    <source>
        <dbReference type="PROSITE" id="PS50835"/>
    </source>
</evidence>
<dbReference type="PROSITE" id="PS50835">
    <property type="entry name" value="IG_LIKE"/>
    <property type="match status" value="1"/>
</dbReference>
<name>A0A7K9J8H5_9CORV</name>